<feature type="active site" evidence="11">
    <location>
        <position position="185"/>
    </location>
</feature>
<dbReference type="InterPro" id="IPR023009">
    <property type="entry name" value="Tyrosine_recombinase_XerC/XerD"/>
</dbReference>
<evidence type="ECO:0000256" key="6">
    <source>
        <dbReference type="ARBA" id="ARBA00022829"/>
    </source>
</evidence>
<evidence type="ECO:0000256" key="9">
    <source>
        <dbReference type="ARBA" id="ARBA00023172"/>
    </source>
</evidence>
<dbReference type="InterPro" id="IPR010998">
    <property type="entry name" value="Integrase_recombinase_N"/>
</dbReference>
<protein>
    <recommendedName>
        <fullName evidence="3 11">Tyrosine recombinase XerC</fullName>
    </recommendedName>
</protein>
<feature type="active site" description="O-(3'-phospho-DNA)-tyrosine intermediate" evidence="11">
    <location>
        <position position="289"/>
    </location>
</feature>
<feature type="active site" evidence="11">
    <location>
        <position position="280"/>
    </location>
</feature>
<evidence type="ECO:0000256" key="11">
    <source>
        <dbReference type="HAMAP-Rule" id="MF_01808"/>
    </source>
</evidence>
<dbReference type="PANTHER" id="PTHR30349">
    <property type="entry name" value="PHAGE INTEGRASE-RELATED"/>
    <property type="match status" value="1"/>
</dbReference>
<dbReference type="Gene3D" id="1.10.443.10">
    <property type="entry name" value="Intergrase catalytic core"/>
    <property type="match status" value="1"/>
</dbReference>
<comment type="subcellular location">
    <subcellularLocation>
        <location evidence="1 11">Cytoplasm</location>
    </subcellularLocation>
</comment>
<dbReference type="SUPFAM" id="SSF56349">
    <property type="entry name" value="DNA breaking-rejoining enzymes"/>
    <property type="match status" value="1"/>
</dbReference>
<dbReference type="NCBIfam" id="TIGR02224">
    <property type="entry name" value="recomb_XerC"/>
    <property type="match status" value="1"/>
</dbReference>
<gene>
    <name evidence="11" type="primary">xerC</name>
    <name evidence="14" type="ORF">SAMN05216526_1040</name>
</gene>
<organism evidence="14 15">
    <name type="scientific">Ectothiorhodosinus mongolicus</name>
    <dbReference type="NCBI Taxonomy" id="233100"/>
    <lineage>
        <taxon>Bacteria</taxon>
        <taxon>Pseudomonadati</taxon>
        <taxon>Pseudomonadota</taxon>
        <taxon>Gammaproteobacteria</taxon>
        <taxon>Chromatiales</taxon>
        <taxon>Ectothiorhodospiraceae</taxon>
        <taxon>Ectothiorhodosinus</taxon>
    </lineage>
</organism>
<accession>A0A1R3VWC7</accession>
<evidence type="ECO:0000256" key="5">
    <source>
        <dbReference type="ARBA" id="ARBA00022618"/>
    </source>
</evidence>
<dbReference type="GO" id="GO:0003677">
    <property type="term" value="F:DNA binding"/>
    <property type="evidence" value="ECO:0007669"/>
    <property type="project" value="UniProtKB-UniRule"/>
</dbReference>
<feature type="active site" evidence="11">
    <location>
        <position position="254"/>
    </location>
</feature>
<evidence type="ECO:0000256" key="2">
    <source>
        <dbReference type="ARBA" id="ARBA00006657"/>
    </source>
</evidence>
<name>A0A1R3VWC7_9GAMM</name>
<feature type="domain" description="Core-binding (CB)" evidence="13">
    <location>
        <begin position="14"/>
        <end position="101"/>
    </location>
</feature>
<dbReference type="GO" id="GO:0006313">
    <property type="term" value="P:DNA transposition"/>
    <property type="evidence" value="ECO:0007669"/>
    <property type="project" value="UniProtKB-UniRule"/>
</dbReference>
<dbReference type="Gene3D" id="1.10.150.130">
    <property type="match status" value="1"/>
</dbReference>
<dbReference type="InterPro" id="IPR044068">
    <property type="entry name" value="CB"/>
</dbReference>
<dbReference type="CDD" id="cd00798">
    <property type="entry name" value="INT_XerDC_C"/>
    <property type="match status" value="1"/>
</dbReference>
<evidence type="ECO:0000313" key="14">
    <source>
        <dbReference type="EMBL" id="SIT69253.1"/>
    </source>
</evidence>
<feature type="domain" description="Tyr recombinase" evidence="12">
    <location>
        <begin position="122"/>
        <end position="302"/>
    </location>
</feature>
<dbReference type="InterPro" id="IPR011010">
    <property type="entry name" value="DNA_brk_join_enz"/>
</dbReference>
<dbReference type="Pfam" id="PF02899">
    <property type="entry name" value="Phage_int_SAM_1"/>
    <property type="match status" value="1"/>
</dbReference>
<evidence type="ECO:0000259" key="13">
    <source>
        <dbReference type="PROSITE" id="PS51900"/>
    </source>
</evidence>
<evidence type="ECO:0000256" key="10">
    <source>
        <dbReference type="ARBA" id="ARBA00023306"/>
    </source>
</evidence>
<dbReference type="InterPro" id="IPR004107">
    <property type="entry name" value="Integrase_SAM-like_N"/>
</dbReference>
<dbReference type="Proteomes" id="UP000223759">
    <property type="component" value="Unassembled WGS sequence"/>
</dbReference>
<keyword evidence="5 11" id="KW-0132">Cell division</keyword>
<dbReference type="GO" id="GO:0007059">
    <property type="term" value="P:chromosome segregation"/>
    <property type="evidence" value="ECO:0007669"/>
    <property type="project" value="UniProtKB-UniRule"/>
</dbReference>
<dbReference type="GO" id="GO:0051301">
    <property type="term" value="P:cell division"/>
    <property type="evidence" value="ECO:0007669"/>
    <property type="project" value="UniProtKB-UniRule"/>
</dbReference>
<comment type="subunit">
    <text evidence="11">Forms a cyclic heterotetrameric complex composed of two molecules of XerC and two molecules of XerD.</text>
</comment>
<evidence type="ECO:0000256" key="4">
    <source>
        <dbReference type="ARBA" id="ARBA00022490"/>
    </source>
</evidence>
<dbReference type="GO" id="GO:0009037">
    <property type="term" value="F:tyrosine-based site-specific recombinase activity"/>
    <property type="evidence" value="ECO:0007669"/>
    <property type="project" value="UniProtKB-UniRule"/>
</dbReference>
<comment type="function">
    <text evidence="11">Site-specific tyrosine recombinase, which acts by catalyzing the cutting and rejoining of the recombining DNA molecules. The XerC-XerD complex is essential to convert dimers of the bacterial chromosome into monomers to permit their segregation at cell division. It also contributes to the segregational stability of plasmids.</text>
</comment>
<reference evidence="14 15" key="1">
    <citation type="submission" date="2017-01" db="EMBL/GenBank/DDBJ databases">
        <authorList>
            <person name="Mah S.A."/>
            <person name="Swanson W.J."/>
            <person name="Moy G.W."/>
            <person name="Vacquier V.D."/>
        </authorList>
    </citation>
    <scope>NUCLEOTIDE SEQUENCE [LARGE SCALE GENOMIC DNA]</scope>
    <source>
        <strain evidence="14 15">M9</strain>
    </source>
</reference>
<dbReference type="InterPro" id="IPR002104">
    <property type="entry name" value="Integrase_catalytic"/>
</dbReference>
<dbReference type="InterPro" id="IPR013762">
    <property type="entry name" value="Integrase-like_cat_sf"/>
</dbReference>
<dbReference type="GO" id="GO:0005737">
    <property type="term" value="C:cytoplasm"/>
    <property type="evidence" value="ECO:0007669"/>
    <property type="project" value="UniProtKB-SubCell"/>
</dbReference>
<keyword evidence="4 11" id="KW-0963">Cytoplasm</keyword>
<keyword evidence="10 11" id="KW-0131">Cell cycle</keyword>
<dbReference type="Pfam" id="PF00589">
    <property type="entry name" value="Phage_integrase"/>
    <property type="match status" value="1"/>
</dbReference>
<keyword evidence="15" id="KW-1185">Reference proteome</keyword>
<keyword evidence="7 11" id="KW-0229">DNA integration</keyword>
<dbReference type="NCBIfam" id="NF001399">
    <property type="entry name" value="PRK00283.1"/>
    <property type="match status" value="1"/>
</dbReference>
<keyword evidence="8 11" id="KW-0238">DNA-binding</keyword>
<proteinExistence type="inferred from homology"/>
<evidence type="ECO:0000256" key="7">
    <source>
        <dbReference type="ARBA" id="ARBA00022908"/>
    </source>
</evidence>
<comment type="similarity">
    <text evidence="2 11">Belongs to the 'phage' integrase family. XerC subfamily.</text>
</comment>
<evidence type="ECO:0000256" key="8">
    <source>
        <dbReference type="ARBA" id="ARBA00023125"/>
    </source>
</evidence>
<evidence type="ECO:0000256" key="3">
    <source>
        <dbReference type="ARBA" id="ARBA00015804"/>
    </source>
</evidence>
<dbReference type="PANTHER" id="PTHR30349:SF81">
    <property type="entry name" value="TYROSINE RECOMBINASE XERC"/>
    <property type="match status" value="1"/>
</dbReference>
<dbReference type="InterPro" id="IPR050090">
    <property type="entry name" value="Tyrosine_recombinase_XerCD"/>
</dbReference>
<dbReference type="PROSITE" id="PS51900">
    <property type="entry name" value="CB"/>
    <property type="match status" value="1"/>
</dbReference>
<feature type="active site" evidence="11">
    <location>
        <position position="257"/>
    </location>
</feature>
<dbReference type="RefSeq" id="WP_084178657.1">
    <property type="nucleotide sequence ID" value="NZ_CP023018.1"/>
</dbReference>
<evidence type="ECO:0000259" key="12">
    <source>
        <dbReference type="PROSITE" id="PS51898"/>
    </source>
</evidence>
<dbReference type="OrthoDB" id="9801717at2"/>
<keyword evidence="6 11" id="KW-0159">Chromosome partition</keyword>
<dbReference type="STRING" id="233100.SAMN05216526_1040"/>
<sequence length="312" mass="35583">MSEPKLGTAEEPVGALDPAITRYLRHLRQERAYSSHTYQNYQRDLALLYDHIQAALPSVNWSAVNTQHIRELVAGRHRQGAAGRSLQRLLSSIRGFFNYLLREGEVSHNPAKGLRAPRSARKLPQVLDAEQVAMLVEVPGDELLMVRDRALLELFYSSGLRLSELTQLNLRDLDLGMASVRVLGKGQKVRQVPVGRKAMQALELWLQRRSEWAAPEQVALFVGRTGKRLSARSIQQRMARHARTQGLDRHVHPHLLRHSFASHILESSQDLRAVQELLGHADISTTQIYTHLDYQHLARVYDQAHPRARRRK</sequence>
<dbReference type="PROSITE" id="PS51898">
    <property type="entry name" value="TYR_RECOMBINASE"/>
    <property type="match status" value="1"/>
</dbReference>
<evidence type="ECO:0000313" key="15">
    <source>
        <dbReference type="Proteomes" id="UP000223759"/>
    </source>
</evidence>
<dbReference type="AlphaFoldDB" id="A0A1R3VWC7"/>
<dbReference type="InterPro" id="IPR011931">
    <property type="entry name" value="Recomb_XerC"/>
</dbReference>
<feature type="active site" evidence="11">
    <location>
        <position position="161"/>
    </location>
</feature>
<dbReference type="HAMAP" id="MF_01808">
    <property type="entry name" value="Recomb_XerC_XerD"/>
    <property type="match status" value="1"/>
</dbReference>
<evidence type="ECO:0000256" key="1">
    <source>
        <dbReference type="ARBA" id="ARBA00004496"/>
    </source>
</evidence>
<dbReference type="EMBL" id="FTPK01000002">
    <property type="protein sequence ID" value="SIT69253.1"/>
    <property type="molecule type" value="Genomic_DNA"/>
</dbReference>
<keyword evidence="9 11" id="KW-0233">DNA recombination</keyword>